<evidence type="ECO:0000256" key="5">
    <source>
        <dbReference type="SAM" id="Phobius"/>
    </source>
</evidence>
<dbReference type="InterPro" id="IPR019109">
    <property type="entry name" value="MamF_MmsF"/>
</dbReference>
<name>A0ABW3HZA4_9FLAO</name>
<sequence>MLQEDRSILSLLHFSQLLDFITGFGGLLVPLFIWLFKKDEIYKLDKEGKQVINFQLSMLLLGIIAIPLILALGLGLLILFVIPFIIGIYSIINGFKAKRGEDTYYPLTYEFLK</sequence>
<keyword evidence="3 5" id="KW-1133">Transmembrane helix</keyword>
<evidence type="ECO:0000313" key="6">
    <source>
        <dbReference type="EMBL" id="MFD0962585.1"/>
    </source>
</evidence>
<dbReference type="Proteomes" id="UP001596997">
    <property type="component" value="Unassembled WGS sequence"/>
</dbReference>
<accession>A0ABW3HZA4</accession>
<protein>
    <submittedName>
        <fullName evidence="6">DUF4870 domain-containing protein</fullName>
    </submittedName>
</protein>
<evidence type="ECO:0000256" key="3">
    <source>
        <dbReference type="ARBA" id="ARBA00022989"/>
    </source>
</evidence>
<keyword evidence="7" id="KW-1185">Reference proteome</keyword>
<dbReference type="EMBL" id="JBHTJM010000002">
    <property type="protein sequence ID" value="MFD0962585.1"/>
    <property type="molecule type" value="Genomic_DNA"/>
</dbReference>
<feature type="transmembrane region" description="Helical" evidence="5">
    <location>
        <begin position="12"/>
        <end position="36"/>
    </location>
</feature>
<dbReference type="Pfam" id="PF09685">
    <property type="entry name" value="MamF_MmsF"/>
    <property type="match status" value="1"/>
</dbReference>
<feature type="transmembrane region" description="Helical" evidence="5">
    <location>
        <begin position="56"/>
        <end position="89"/>
    </location>
</feature>
<dbReference type="RefSeq" id="WP_377712402.1">
    <property type="nucleotide sequence ID" value="NZ_JBHTJM010000002.1"/>
</dbReference>
<comment type="subcellular location">
    <subcellularLocation>
        <location evidence="1">Membrane</location>
        <topology evidence="1">Multi-pass membrane protein</topology>
    </subcellularLocation>
</comment>
<evidence type="ECO:0000256" key="4">
    <source>
        <dbReference type="ARBA" id="ARBA00023136"/>
    </source>
</evidence>
<reference evidence="7" key="1">
    <citation type="journal article" date="2019" name="Int. J. Syst. Evol. Microbiol.">
        <title>The Global Catalogue of Microorganisms (GCM) 10K type strain sequencing project: providing services to taxonomists for standard genome sequencing and annotation.</title>
        <authorList>
            <consortium name="The Broad Institute Genomics Platform"/>
            <consortium name="The Broad Institute Genome Sequencing Center for Infectious Disease"/>
            <person name="Wu L."/>
            <person name="Ma J."/>
        </authorList>
    </citation>
    <scope>NUCLEOTIDE SEQUENCE [LARGE SCALE GENOMIC DNA]</scope>
    <source>
        <strain evidence="7">CCUG 62114</strain>
    </source>
</reference>
<keyword evidence="2 5" id="KW-0812">Transmembrane</keyword>
<evidence type="ECO:0000256" key="2">
    <source>
        <dbReference type="ARBA" id="ARBA00022692"/>
    </source>
</evidence>
<keyword evidence="4 5" id="KW-0472">Membrane</keyword>
<evidence type="ECO:0000313" key="7">
    <source>
        <dbReference type="Proteomes" id="UP001596997"/>
    </source>
</evidence>
<evidence type="ECO:0000256" key="1">
    <source>
        <dbReference type="ARBA" id="ARBA00004141"/>
    </source>
</evidence>
<comment type="caution">
    <text evidence="6">The sequence shown here is derived from an EMBL/GenBank/DDBJ whole genome shotgun (WGS) entry which is preliminary data.</text>
</comment>
<organism evidence="6 7">
    <name type="scientific">Pseudofulvibacter geojedonensis</name>
    <dbReference type="NCBI Taxonomy" id="1123758"/>
    <lineage>
        <taxon>Bacteria</taxon>
        <taxon>Pseudomonadati</taxon>
        <taxon>Bacteroidota</taxon>
        <taxon>Flavobacteriia</taxon>
        <taxon>Flavobacteriales</taxon>
        <taxon>Flavobacteriaceae</taxon>
        <taxon>Pseudofulvibacter</taxon>
    </lineage>
</organism>
<proteinExistence type="predicted"/>
<gene>
    <name evidence="6" type="ORF">ACFQ1O_01050</name>
</gene>